<sequence>MSRWRPRGPLGLGGAPLGNLFAPIAEEVAEAAIEAAWDGGIRLYDTAPLYGLGLSEHRMGRVLRRKVRDEFTLCTKVGRLLEADPAAPYEQHGFFGGLPFRVRYDYSAEATLRSIEHSLARLGLARLDMVLIHDAAEDPHGPAWPERFAEAMAGAAPALTRLREQGVIRAWGLGVNNVEPCLLALEHADPDLFLIAGRYTLLDHGALERLIPACAARGASLVIGGPYNSGLLAGGNTFNYAPAPAELLARRDRLAEFCTRQGVPLKAAALQFCAAPKVVAAVIPGGRTPAEVEENARLMAHPIPPGFWGALREAGLIPPGAPVPGG</sequence>
<evidence type="ECO:0000313" key="3">
    <source>
        <dbReference type="Proteomes" id="UP000660885"/>
    </source>
</evidence>
<dbReference type="EMBL" id="JAETWB010000007">
    <property type="protein sequence ID" value="MBL6079666.1"/>
    <property type="molecule type" value="Genomic_DNA"/>
</dbReference>
<dbReference type="InterPro" id="IPR036812">
    <property type="entry name" value="NAD(P)_OxRdtase_dom_sf"/>
</dbReference>
<dbReference type="Proteomes" id="UP000660885">
    <property type="component" value="Unassembled WGS sequence"/>
</dbReference>
<organism evidence="2 3">
    <name type="scientific">Belnapia arida</name>
    <dbReference type="NCBI Taxonomy" id="2804533"/>
    <lineage>
        <taxon>Bacteria</taxon>
        <taxon>Pseudomonadati</taxon>
        <taxon>Pseudomonadota</taxon>
        <taxon>Alphaproteobacteria</taxon>
        <taxon>Acetobacterales</taxon>
        <taxon>Roseomonadaceae</taxon>
        <taxon>Belnapia</taxon>
    </lineage>
</organism>
<accession>A0ABS1U4R8</accession>
<dbReference type="Pfam" id="PF00248">
    <property type="entry name" value="Aldo_ket_red"/>
    <property type="match status" value="1"/>
</dbReference>
<evidence type="ECO:0000313" key="2">
    <source>
        <dbReference type="EMBL" id="MBL6079666.1"/>
    </source>
</evidence>
<protein>
    <submittedName>
        <fullName evidence="2">Aldo/keto reductase</fullName>
    </submittedName>
</protein>
<name>A0ABS1U4R8_9PROT</name>
<proteinExistence type="predicted"/>
<gene>
    <name evidence="2" type="ORF">JMJ56_16730</name>
</gene>
<dbReference type="PANTHER" id="PTHR42686:SF1">
    <property type="entry name" value="GH17980P-RELATED"/>
    <property type="match status" value="1"/>
</dbReference>
<comment type="caution">
    <text evidence="2">The sequence shown here is derived from an EMBL/GenBank/DDBJ whole genome shotgun (WGS) entry which is preliminary data.</text>
</comment>
<feature type="domain" description="NADP-dependent oxidoreductase" evidence="1">
    <location>
        <begin position="9"/>
        <end position="313"/>
    </location>
</feature>
<reference evidence="2 3" key="1">
    <citation type="submission" date="2021-01" db="EMBL/GenBank/DDBJ databases">
        <title>Belnapia mucosa sp. nov. and Belnapia arida sp. nov., isolated from the Tabernas Desert (Almeria, Spain).</title>
        <authorList>
            <person name="Molina-Menor E."/>
            <person name="Vidal-Verdu A."/>
            <person name="Calonge A."/>
            <person name="Satari L."/>
            <person name="Pereto J."/>
            <person name="Porcar M."/>
        </authorList>
    </citation>
    <scope>NUCLEOTIDE SEQUENCE [LARGE SCALE GENOMIC DNA]</scope>
    <source>
        <strain evidence="2 3">T18</strain>
    </source>
</reference>
<keyword evidence="3" id="KW-1185">Reference proteome</keyword>
<dbReference type="CDD" id="cd19152">
    <property type="entry name" value="AKR_AKR15A"/>
    <property type="match status" value="1"/>
</dbReference>
<dbReference type="InterPro" id="IPR020471">
    <property type="entry name" value="AKR"/>
</dbReference>
<dbReference type="PANTHER" id="PTHR42686">
    <property type="entry name" value="GH17980P-RELATED"/>
    <property type="match status" value="1"/>
</dbReference>
<evidence type="ECO:0000259" key="1">
    <source>
        <dbReference type="Pfam" id="PF00248"/>
    </source>
</evidence>
<dbReference type="RefSeq" id="WP_202832899.1">
    <property type="nucleotide sequence ID" value="NZ_JAETWB010000007.1"/>
</dbReference>
<dbReference type="SUPFAM" id="SSF51430">
    <property type="entry name" value="NAD(P)-linked oxidoreductase"/>
    <property type="match status" value="1"/>
</dbReference>
<dbReference type="Gene3D" id="3.20.20.100">
    <property type="entry name" value="NADP-dependent oxidoreductase domain"/>
    <property type="match status" value="1"/>
</dbReference>
<dbReference type="InterPro" id="IPR023210">
    <property type="entry name" value="NADP_OxRdtase_dom"/>
</dbReference>